<reference evidence="3 4" key="1">
    <citation type="journal article" date="2006" name="Nature">
        <title>Global trends of whole-genome duplications revealed by the ciliate Paramecium tetraurelia.</title>
        <authorList>
            <consortium name="Genoscope"/>
            <person name="Aury J.-M."/>
            <person name="Jaillon O."/>
            <person name="Duret L."/>
            <person name="Noel B."/>
            <person name="Jubin C."/>
            <person name="Porcel B.M."/>
            <person name="Segurens B."/>
            <person name="Daubin V."/>
            <person name="Anthouard V."/>
            <person name="Aiach N."/>
            <person name="Arnaiz O."/>
            <person name="Billaut A."/>
            <person name="Beisson J."/>
            <person name="Blanc I."/>
            <person name="Bouhouche K."/>
            <person name="Camara F."/>
            <person name="Duharcourt S."/>
            <person name="Guigo R."/>
            <person name="Gogendeau D."/>
            <person name="Katinka M."/>
            <person name="Keller A.-M."/>
            <person name="Kissmehl R."/>
            <person name="Klotz C."/>
            <person name="Koll F."/>
            <person name="Le Moue A."/>
            <person name="Lepere C."/>
            <person name="Malinsky S."/>
            <person name="Nowacki M."/>
            <person name="Nowak J.K."/>
            <person name="Plattner H."/>
            <person name="Poulain J."/>
            <person name="Ruiz F."/>
            <person name="Serrano V."/>
            <person name="Zagulski M."/>
            <person name="Dessen P."/>
            <person name="Betermier M."/>
            <person name="Weissenbach J."/>
            <person name="Scarpelli C."/>
            <person name="Schachter V."/>
            <person name="Sperling L."/>
            <person name="Meyer E."/>
            <person name="Cohen J."/>
            <person name="Wincker P."/>
        </authorList>
    </citation>
    <scope>NUCLEOTIDE SEQUENCE [LARGE SCALE GENOMIC DNA]</scope>
    <source>
        <strain evidence="3 4">Stock d4-2</strain>
    </source>
</reference>
<dbReference type="CDD" id="cd06257">
    <property type="entry name" value="DnaJ"/>
    <property type="match status" value="1"/>
</dbReference>
<evidence type="ECO:0000259" key="2">
    <source>
        <dbReference type="PROSITE" id="PS50076"/>
    </source>
</evidence>
<dbReference type="STRING" id="5888.A0EEE4"/>
<dbReference type="InterPro" id="IPR001623">
    <property type="entry name" value="DnaJ_domain"/>
</dbReference>
<dbReference type="eggNOG" id="KOG0721">
    <property type="taxonomic scope" value="Eukaryota"/>
</dbReference>
<feature type="transmembrane region" description="Helical" evidence="1">
    <location>
        <begin position="195"/>
        <end position="219"/>
    </location>
</feature>
<name>A0EEE4_PARTE</name>
<dbReference type="OMA" id="PRKIANC"/>
<dbReference type="InterPro" id="IPR036869">
    <property type="entry name" value="J_dom_sf"/>
</dbReference>
<dbReference type="GO" id="GO:0008320">
    <property type="term" value="F:protein transmembrane transporter activity"/>
    <property type="evidence" value="ECO:0000318"/>
    <property type="project" value="GO_Central"/>
</dbReference>
<dbReference type="KEGG" id="ptm:GSPATT00026007001"/>
<gene>
    <name evidence="3" type="ORF">GSPATT00026007001</name>
</gene>
<evidence type="ECO:0000313" key="3">
    <source>
        <dbReference type="EMBL" id="CAK93664.1"/>
    </source>
</evidence>
<feature type="transmembrane region" description="Helical" evidence="1">
    <location>
        <begin position="12"/>
        <end position="33"/>
    </location>
</feature>
<dbReference type="InParanoid" id="A0EEE4"/>
<dbReference type="SUPFAM" id="SSF46565">
    <property type="entry name" value="Chaperone J-domain"/>
    <property type="match status" value="1"/>
</dbReference>
<feature type="transmembrane region" description="Helical" evidence="1">
    <location>
        <begin position="72"/>
        <end position="90"/>
    </location>
</feature>
<sequence length="474" mass="55297">MSDQEFDPSDFAFLYFAVSIIIVAMIPLTYNLIKQPFQSMKLNPKYKKAPATAKKAVEIDIQRNLFYKKKGFYWKLFFWILLVMIFINTYQQLPDPELMKGFDPYEVLGVKSYTPVDQIKKAYRQLAREYHPDKHPDETQKYSKLFDTITKAYQCLTDPRKIANCKKYGNPDGFTGFQIGIALPEFAVSKENQGFLLAGLFFIFILIILITFCTAFSGFGKYDVNGILMSNRQYLAERITAGKNKTYEECLETISNCQEIDGKEFINTIQCEYAPGILYMSIEICLQILTQLWAHYELKQIRDVTDQIVAQIESIPKIIQVFFSLYLFFSIIPIQYHPGKPQLDAKIKTAEDTLTEDDYRNTDLFDVNCHISGLIDQFIQSQTFPVLKQNQWNILLFYNNMIIGSRQIKEDQESKTVVFRVIPAQFEQKNITEFEFKVVAYADSYLLKLEQKINLKCSLYHEEQKKKSNKQKDE</sequence>
<dbReference type="PANTHER" id="PTHR24075:SF0">
    <property type="entry name" value="TRANSLOCATION PROTEIN SEC63 HOMOLOG"/>
    <property type="match status" value="1"/>
</dbReference>
<dbReference type="AlphaFoldDB" id="A0EEE4"/>
<keyword evidence="4" id="KW-1185">Reference proteome</keyword>
<dbReference type="GeneID" id="5046843"/>
<dbReference type="GO" id="GO:0006614">
    <property type="term" value="P:SRP-dependent cotranslational protein targeting to membrane"/>
    <property type="evidence" value="ECO:0000318"/>
    <property type="project" value="GO_Central"/>
</dbReference>
<dbReference type="EMBL" id="CT868673">
    <property type="protein sequence ID" value="CAK93664.1"/>
    <property type="molecule type" value="Genomic_DNA"/>
</dbReference>
<dbReference type="SMART" id="SM00271">
    <property type="entry name" value="DnaJ"/>
    <property type="match status" value="1"/>
</dbReference>
<proteinExistence type="predicted"/>
<dbReference type="Pfam" id="PF00226">
    <property type="entry name" value="DnaJ"/>
    <property type="match status" value="1"/>
</dbReference>
<dbReference type="Gene3D" id="1.10.287.110">
    <property type="entry name" value="DnaJ domain"/>
    <property type="match status" value="1"/>
</dbReference>
<evidence type="ECO:0000256" key="1">
    <source>
        <dbReference type="SAM" id="Phobius"/>
    </source>
</evidence>
<protein>
    <recommendedName>
        <fullName evidence="2">J domain-containing protein</fullName>
    </recommendedName>
</protein>
<keyword evidence="1" id="KW-1133">Transmembrane helix</keyword>
<dbReference type="RefSeq" id="XP_001461058.1">
    <property type="nucleotide sequence ID" value="XM_001461021.1"/>
</dbReference>
<organism evidence="3 4">
    <name type="scientific">Paramecium tetraurelia</name>
    <dbReference type="NCBI Taxonomy" id="5888"/>
    <lineage>
        <taxon>Eukaryota</taxon>
        <taxon>Sar</taxon>
        <taxon>Alveolata</taxon>
        <taxon>Ciliophora</taxon>
        <taxon>Intramacronucleata</taxon>
        <taxon>Oligohymenophorea</taxon>
        <taxon>Peniculida</taxon>
        <taxon>Parameciidae</taxon>
        <taxon>Paramecium</taxon>
    </lineage>
</organism>
<dbReference type="PROSITE" id="PS50076">
    <property type="entry name" value="DNAJ_2"/>
    <property type="match status" value="1"/>
</dbReference>
<dbReference type="Proteomes" id="UP000000600">
    <property type="component" value="Unassembled WGS sequence"/>
</dbReference>
<dbReference type="HOGENOM" id="CLU_576802_0_0_1"/>
<dbReference type="GO" id="GO:0031207">
    <property type="term" value="C:Sec62/Sec63 complex"/>
    <property type="evidence" value="ECO:0000318"/>
    <property type="project" value="GO_Central"/>
</dbReference>
<keyword evidence="1" id="KW-0472">Membrane</keyword>
<accession>A0EEE4</accession>
<dbReference type="GO" id="GO:0006620">
    <property type="term" value="P:post-translational protein targeting to endoplasmic reticulum membrane"/>
    <property type="evidence" value="ECO:0000318"/>
    <property type="project" value="GO_Central"/>
</dbReference>
<dbReference type="PANTHER" id="PTHR24075">
    <property type="entry name" value="SEC63 DOMAIN-CONTAINING"/>
    <property type="match status" value="1"/>
</dbReference>
<dbReference type="PRINTS" id="PR00625">
    <property type="entry name" value="JDOMAIN"/>
</dbReference>
<feature type="domain" description="J" evidence="2">
    <location>
        <begin position="103"/>
        <end position="169"/>
    </location>
</feature>
<evidence type="ECO:0000313" key="4">
    <source>
        <dbReference type="Proteomes" id="UP000000600"/>
    </source>
</evidence>
<dbReference type="OrthoDB" id="1734229at2759"/>
<keyword evidence="1" id="KW-0812">Transmembrane</keyword>